<evidence type="ECO:0000256" key="4">
    <source>
        <dbReference type="ARBA" id="ARBA00022475"/>
    </source>
</evidence>
<dbReference type="Gene3D" id="1.20.1250.20">
    <property type="entry name" value="MFS general substrate transporter like domains"/>
    <property type="match status" value="1"/>
</dbReference>
<dbReference type="STRING" id="538381.GCA_001696535_03532"/>
<dbReference type="RefSeq" id="WP_097175242.1">
    <property type="nucleotide sequence ID" value="NZ_OBML01000007.1"/>
</dbReference>
<feature type="transmembrane region" description="Helical" evidence="8">
    <location>
        <begin position="182"/>
        <end position="200"/>
    </location>
</feature>
<keyword evidence="3" id="KW-0813">Transport</keyword>
<feature type="transmembrane region" description="Helical" evidence="8">
    <location>
        <begin position="374"/>
        <end position="393"/>
    </location>
</feature>
<keyword evidence="7 8" id="KW-0472">Membrane</keyword>
<feature type="transmembrane region" description="Helical" evidence="8">
    <location>
        <begin position="125"/>
        <end position="143"/>
    </location>
</feature>
<sequence>MAAEDTGAKTGAKTGAHDAADARAAVRWTIVLAVVLTAVLEVLDSTIVNVALPQIQAAFGITNDQTVWILTSYIVASVVVMPLTGFFVRMIGRRRLITTAILGFAGFSALCGLSWSVEIMVACRLGQGIFGAFLIPLSQSILFDSFPKEKRGQAMALFGLGVVVAPVLGPTLGALLTEYFSWRAVFYVNLPIAAFALIMISGELKREDTKRITVDWLGLALMVGAIGSLQLMLDLGETRDWFASRLIQIAALSVLICGVTFVVRGYGKSDNIINFSIFRDRSFAAANVAIMGFGVAMFGSIAILPLFVQGLLGYPVLDAGYLFIPRGIAAGFSMVLTGAVLVNRFDPRKLLAVGLVLTGSGNVMLALLNLDAGFWNLAWPGVVSGLGMGLFFVPMSTLAFQNIGPDKQDEASGIYGVTRSIGSSVGIALVGWQVASRMQFHYATLSAGITPFNLAARQYLAPLGLEPSSPAGAAQLAQQVQQQASMLAFQDAFLLTGMAAFLMLPVILVLQRPAKRAAPAVAH</sequence>
<accession>A0A285T0K5</accession>
<feature type="transmembrane region" description="Helical" evidence="8">
    <location>
        <begin position="350"/>
        <end position="368"/>
    </location>
</feature>
<evidence type="ECO:0000256" key="6">
    <source>
        <dbReference type="ARBA" id="ARBA00022989"/>
    </source>
</evidence>
<dbReference type="PANTHER" id="PTHR42718:SF9">
    <property type="entry name" value="MAJOR FACILITATOR SUPERFAMILY MULTIDRUG TRANSPORTER MFSC"/>
    <property type="match status" value="1"/>
</dbReference>
<feature type="transmembrane region" description="Helical" evidence="8">
    <location>
        <begin position="320"/>
        <end position="343"/>
    </location>
</feature>
<reference evidence="10 11" key="1">
    <citation type="submission" date="2017-08" db="EMBL/GenBank/DDBJ databases">
        <authorList>
            <person name="de Groot N.N."/>
        </authorList>
    </citation>
    <scope>NUCLEOTIDE SEQUENCE [LARGE SCALE GENOMIC DNA]</scope>
    <source>
        <strain evidence="10 11">USBA 352</strain>
    </source>
</reference>
<dbReference type="NCBIfam" id="TIGR00711">
    <property type="entry name" value="efflux_EmrB"/>
    <property type="match status" value="1"/>
</dbReference>
<feature type="transmembrane region" description="Helical" evidence="8">
    <location>
        <begin position="67"/>
        <end position="88"/>
    </location>
</feature>
<keyword evidence="11" id="KW-1185">Reference proteome</keyword>
<comment type="similarity">
    <text evidence="2">Belongs to the major facilitator superfamily. EmrB family.</text>
</comment>
<evidence type="ECO:0000256" key="1">
    <source>
        <dbReference type="ARBA" id="ARBA00004651"/>
    </source>
</evidence>
<organism evidence="10 11">
    <name type="scientific">Stappia indica</name>
    <dbReference type="NCBI Taxonomy" id="538381"/>
    <lineage>
        <taxon>Bacteria</taxon>
        <taxon>Pseudomonadati</taxon>
        <taxon>Pseudomonadota</taxon>
        <taxon>Alphaproteobacteria</taxon>
        <taxon>Hyphomicrobiales</taxon>
        <taxon>Stappiaceae</taxon>
        <taxon>Stappia</taxon>
    </lineage>
</organism>
<gene>
    <name evidence="10" type="ORF">SAMN05421512_10712</name>
</gene>
<keyword evidence="6 8" id="KW-1133">Transmembrane helix</keyword>
<feature type="transmembrane region" description="Helical" evidence="8">
    <location>
        <begin position="100"/>
        <end position="119"/>
    </location>
</feature>
<evidence type="ECO:0000313" key="10">
    <source>
        <dbReference type="EMBL" id="SOC12641.1"/>
    </source>
</evidence>
<evidence type="ECO:0000256" key="7">
    <source>
        <dbReference type="ARBA" id="ARBA00023136"/>
    </source>
</evidence>
<dbReference type="PANTHER" id="PTHR42718">
    <property type="entry name" value="MAJOR FACILITATOR SUPERFAMILY MULTIDRUG TRANSPORTER MFSC"/>
    <property type="match status" value="1"/>
</dbReference>
<feature type="transmembrane region" description="Helical" evidence="8">
    <location>
        <begin position="155"/>
        <end position="176"/>
    </location>
</feature>
<protein>
    <submittedName>
        <fullName evidence="10">MFS transporter, DHA2 family, multidrug resistance protein</fullName>
    </submittedName>
</protein>
<evidence type="ECO:0000259" key="9">
    <source>
        <dbReference type="PROSITE" id="PS50850"/>
    </source>
</evidence>
<dbReference type="SUPFAM" id="SSF103473">
    <property type="entry name" value="MFS general substrate transporter"/>
    <property type="match status" value="1"/>
</dbReference>
<feature type="transmembrane region" description="Helical" evidence="8">
    <location>
        <begin position="212"/>
        <end position="233"/>
    </location>
</feature>
<dbReference type="Gene3D" id="1.20.1720.10">
    <property type="entry name" value="Multidrug resistance protein D"/>
    <property type="match status" value="1"/>
</dbReference>
<feature type="transmembrane region" description="Helical" evidence="8">
    <location>
        <begin position="245"/>
        <end position="263"/>
    </location>
</feature>
<feature type="domain" description="Major facilitator superfamily (MFS) profile" evidence="9">
    <location>
        <begin position="30"/>
        <end position="515"/>
    </location>
</feature>
<dbReference type="Pfam" id="PF07690">
    <property type="entry name" value="MFS_1"/>
    <property type="match status" value="1"/>
</dbReference>
<keyword evidence="4" id="KW-1003">Cell membrane</keyword>
<name>A0A285T0K5_9HYPH</name>
<dbReference type="InterPro" id="IPR011701">
    <property type="entry name" value="MFS"/>
</dbReference>
<dbReference type="PROSITE" id="PS50850">
    <property type="entry name" value="MFS"/>
    <property type="match status" value="1"/>
</dbReference>
<proteinExistence type="inferred from homology"/>
<feature type="transmembrane region" description="Helical" evidence="8">
    <location>
        <begin position="492"/>
        <end position="510"/>
    </location>
</feature>
<feature type="transmembrane region" description="Helical" evidence="8">
    <location>
        <begin position="284"/>
        <end position="308"/>
    </location>
</feature>
<dbReference type="CDD" id="cd17503">
    <property type="entry name" value="MFS_LmrB_MDR_like"/>
    <property type="match status" value="1"/>
</dbReference>
<comment type="subcellular location">
    <subcellularLocation>
        <location evidence="1">Cell membrane</location>
        <topology evidence="1">Multi-pass membrane protein</topology>
    </subcellularLocation>
</comment>
<feature type="transmembrane region" description="Helical" evidence="8">
    <location>
        <begin position="30"/>
        <end position="55"/>
    </location>
</feature>
<keyword evidence="5 8" id="KW-0812">Transmembrane</keyword>
<feature type="transmembrane region" description="Helical" evidence="8">
    <location>
        <begin position="414"/>
        <end position="435"/>
    </location>
</feature>
<dbReference type="Proteomes" id="UP000219331">
    <property type="component" value="Unassembled WGS sequence"/>
</dbReference>
<dbReference type="AlphaFoldDB" id="A0A285T0K5"/>
<dbReference type="EMBL" id="OBML01000007">
    <property type="protein sequence ID" value="SOC12641.1"/>
    <property type="molecule type" value="Genomic_DNA"/>
</dbReference>
<dbReference type="InterPro" id="IPR036259">
    <property type="entry name" value="MFS_trans_sf"/>
</dbReference>
<dbReference type="OrthoDB" id="9812221at2"/>
<evidence type="ECO:0000256" key="3">
    <source>
        <dbReference type="ARBA" id="ARBA00022448"/>
    </source>
</evidence>
<dbReference type="InterPro" id="IPR004638">
    <property type="entry name" value="EmrB-like"/>
</dbReference>
<dbReference type="InterPro" id="IPR020846">
    <property type="entry name" value="MFS_dom"/>
</dbReference>
<dbReference type="GO" id="GO:0022857">
    <property type="term" value="F:transmembrane transporter activity"/>
    <property type="evidence" value="ECO:0007669"/>
    <property type="project" value="InterPro"/>
</dbReference>
<dbReference type="GO" id="GO:0005886">
    <property type="term" value="C:plasma membrane"/>
    <property type="evidence" value="ECO:0007669"/>
    <property type="project" value="UniProtKB-SubCell"/>
</dbReference>
<evidence type="ECO:0000256" key="8">
    <source>
        <dbReference type="SAM" id="Phobius"/>
    </source>
</evidence>
<evidence type="ECO:0000256" key="5">
    <source>
        <dbReference type="ARBA" id="ARBA00022692"/>
    </source>
</evidence>
<evidence type="ECO:0000313" key="11">
    <source>
        <dbReference type="Proteomes" id="UP000219331"/>
    </source>
</evidence>
<evidence type="ECO:0000256" key="2">
    <source>
        <dbReference type="ARBA" id="ARBA00008537"/>
    </source>
</evidence>